<dbReference type="PROSITE" id="PS50067">
    <property type="entry name" value="KINESIN_MOTOR_2"/>
    <property type="match status" value="1"/>
</dbReference>
<proteinExistence type="inferred from homology"/>
<dbReference type="InterPro" id="IPR001752">
    <property type="entry name" value="Kinesin_motor_dom"/>
</dbReference>
<evidence type="ECO:0000313" key="5">
    <source>
        <dbReference type="Proteomes" id="UP001632038"/>
    </source>
</evidence>
<protein>
    <recommendedName>
        <fullName evidence="3">Kinesin motor domain-containing protein</fullName>
    </recommendedName>
</protein>
<comment type="caution">
    <text evidence="4">The sequence shown here is derived from an EMBL/GenBank/DDBJ whole genome shotgun (WGS) entry which is preliminary data.</text>
</comment>
<evidence type="ECO:0000256" key="1">
    <source>
        <dbReference type="ARBA" id="ARBA00023175"/>
    </source>
</evidence>
<dbReference type="PANTHER" id="PTHR47968">
    <property type="entry name" value="CENTROMERE PROTEIN E"/>
    <property type="match status" value="1"/>
</dbReference>
<evidence type="ECO:0000256" key="2">
    <source>
        <dbReference type="PROSITE-ProRule" id="PRU00283"/>
    </source>
</evidence>
<dbReference type="InterPro" id="IPR027640">
    <property type="entry name" value="Kinesin-like_fam"/>
</dbReference>
<comment type="caution">
    <text evidence="2">Lacks conserved residue(s) required for the propagation of feature annotation.</text>
</comment>
<dbReference type="Proteomes" id="UP001632038">
    <property type="component" value="Unassembled WGS sequence"/>
</dbReference>
<gene>
    <name evidence="4" type="ORF">CASFOL_004444</name>
</gene>
<reference evidence="5" key="1">
    <citation type="journal article" date="2024" name="IScience">
        <title>Strigolactones Initiate the Formation of Haustorium-like Structures in Castilleja.</title>
        <authorList>
            <person name="Buerger M."/>
            <person name="Peterson D."/>
            <person name="Chory J."/>
        </authorList>
    </citation>
    <scope>NUCLEOTIDE SEQUENCE [LARGE SCALE GENOMIC DNA]</scope>
</reference>
<evidence type="ECO:0000313" key="4">
    <source>
        <dbReference type="EMBL" id="KAL3651442.1"/>
    </source>
</evidence>
<organism evidence="4 5">
    <name type="scientific">Castilleja foliolosa</name>
    <dbReference type="NCBI Taxonomy" id="1961234"/>
    <lineage>
        <taxon>Eukaryota</taxon>
        <taxon>Viridiplantae</taxon>
        <taxon>Streptophyta</taxon>
        <taxon>Embryophyta</taxon>
        <taxon>Tracheophyta</taxon>
        <taxon>Spermatophyta</taxon>
        <taxon>Magnoliopsida</taxon>
        <taxon>eudicotyledons</taxon>
        <taxon>Gunneridae</taxon>
        <taxon>Pentapetalae</taxon>
        <taxon>asterids</taxon>
        <taxon>lamiids</taxon>
        <taxon>Lamiales</taxon>
        <taxon>Orobanchaceae</taxon>
        <taxon>Pedicularideae</taxon>
        <taxon>Castillejinae</taxon>
        <taxon>Castilleja</taxon>
    </lineage>
</organism>
<sequence length="170" mass="18690">MTNSGILPRSCSTSPASFYAGAGDGSRFITASQDRGGYPRSRTPVSYPSVEDQLAVEPRLGDGISVTIRFRPSEREYQRVDEIASYPDDDDDDNPVRKEYNPMTDKVFMLNIAAPPVVKASLEGSNGTIFAYCVTSSGKTHIMHTKITGVMERMTACCELDSYFRSVKIP</sequence>
<keyword evidence="1" id="KW-0505">Motor protein</keyword>
<comment type="similarity">
    <text evidence="2">Belongs to the TRAFAC class myosin-kinesin ATPase superfamily. Kinesin family.</text>
</comment>
<dbReference type="InterPro" id="IPR036961">
    <property type="entry name" value="Kinesin_motor_dom_sf"/>
</dbReference>
<accession>A0ABD3ECI8</accession>
<dbReference type="EMBL" id="JAVIJP010000006">
    <property type="protein sequence ID" value="KAL3651442.1"/>
    <property type="molecule type" value="Genomic_DNA"/>
</dbReference>
<dbReference type="InterPro" id="IPR027417">
    <property type="entry name" value="P-loop_NTPase"/>
</dbReference>
<dbReference type="Gene3D" id="3.40.850.10">
    <property type="entry name" value="Kinesin motor domain"/>
    <property type="match status" value="1"/>
</dbReference>
<dbReference type="Pfam" id="PF00225">
    <property type="entry name" value="Kinesin"/>
    <property type="match status" value="1"/>
</dbReference>
<name>A0ABD3ECI8_9LAMI</name>
<evidence type="ECO:0000259" key="3">
    <source>
        <dbReference type="PROSITE" id="PS50067"/>
    </source>
</evidence>
<feature type="domain" description="Kinesin motor" evidence="3">
    <location>
        <begin position="63"/>
        <end position="170"/>
    </location>
</feature>
<keyword evidence="5" id="KW-1185">Reference proteome</keyword>
<dbReference type="AlphaFoldDB" id="A0ABD3ECI8"/>
<dbReference type="PANTHER" id="PTHR47968:SF35">
    <property type="entry name" value="KINESIN-LIKE PROTEIN KIN-7D, MITOCHONDRIAL ISOFORM X1"/>
    <property type="match status" value="1"/>
</dbReference>
<dbReference type="SUPFAM" id="SSF52540">
    <property type="entry name" value="P-loop containing nucleoside triphosphate hydrolases"/>
    <property type="match status" value="1"/>
</dbReference>